<evidence type="ECO:0000313" key="10">
    <source>
        <dbReference type="EMBL" id="KWT82524.1"/>
    </source>
</evidence>
<dbReference type="InterPro" id="IPR023404">
    <property type="entry name" value="rSAM_horseshoe"/>
</dbReference>
<feature type="domain" description="B12-binding" evidence="8">
    <location>
        <begin position="2"/>
        <end position="169"/>
    </location>
</feature>
<comment type="cofactor">
    <cofactor evidence="1">
        <name>[4Fe-4S] cluster</name>
        <dbReference type="ChEBI" id="CHEBI:49883"/>
    </cofactor>
</comment>
<keyword evidence="5" id="KW-0479">Metal-binding</keyword>
<evidence type="ECO:0000256" key="5">
    <source>
        <dbReference type="ARBA" id="ARBA00022723"/>
    </source>
</evidence>
<protein>
    <submittedName>
        <fullName evidence="10">B12-binding domain-containing radical SAM protein</fullName>
    </submittedName>
</protein>
<feature type="domain" description="Radical SAM core" evidence="9">
    <location>
        <begin position="207"/>
        <end position="431"/>
    </location>
</feature>
<reference evidence="10 11" key="1">
    <citation type="submission" date="2015-11" db="EMBL/GenBank/DDBJ databases">
        <authorList>
            <person name="Lin W."/>
        </authorList>
    </citation>
    <scope>NUCLEOTIDE SEQUENCE [LARGE SCALE GENOMIC DNA]</scope>
    <source>
        <strain evidence="10 11">HCH-1</strain>
    </source>
</reference>
<evidence type="ECO:0000259" key="8">
    <source>
        <dbReference type="PROSITE" id="PS51332"/>
    </source>
</evidence>
<dbReference type="InterPro" id="IPR051198">
    <property type="entry name" value="BchE-like"/>
</dbReference>
<dbReference type="InterPro" id="IPR007197">
    <property type="entry name" value="rSAM"/>
</dbReference>
<dbReference type="InterPro" id="IPR036724">
    <property type="entry name" value="Cobalamin-bd_sf"/>
</dbReference>
<dbReference type="CDD" id="cd01335">
    <property type="entry name" value="Radical_SAM"/>
    <property type="match status" value="1"/>
</dbReference>
<keyword evidence="3" id="KW-0808">Transferase</keyword>
<name>A0ABR5SHB0_9BACT</name>
<dbReference type="PROSITE" id="PS51918">
    <property type="entry name" value="RADICAL_SAM"/>
    <property type="match status" value="1"/>
</dbReference>
<keyword evidence="2" id="KW-0489">Methyltransferase</keyword>
<comment type="caution">
    <text evidence="10">The sequence shown here is derived from an EMBL/GenBank/DDBJ whole genome shotgun (WGS) entry which is preliminary data.</text>
</comment>
<dbReference type="Pfam" id="PF02310">
    <property type="entry name" value="B12-binding"/>
    <property type="match status" value="1"/>
</dbReference>
<dbReference type="CDD" id="cd02068">
    <property type="entry name" value="radical_SAM_B12_BD"/>
    <property type="match status" value="1"/>
</dbReference>
<dbReference type="SFLD" id="SFLDG01082">
    <property type="entry name" value="B12-binding_domain_containing"/>
    <property type="match status" value="1"/>
</dbReference>
<keyword evidence="6" id="KW-0408">Iron</keyword>
<dbReference type="RefSeq" id="WP_085053064.1">
    <property type="nucleotide sequence ID" value="NZ_LNQR01000087.1"/>
</dbReference>
<dbReference type="InterPro" id="IPR006638">
    <property type="entry name" value="Elp3/MiaA/NifB-like_rSAM"/>
</dbReference>
<dbReference type="InterPro" id="IPR006158">
    <property type="entry name" value="Cobalamin-bd"/>
</dbReference>
<organism evidence="10 11">
    <name type="scientific">Candidatus Magnetominusculus xianensis</name>
    <dbReference type="NCBI Taxonomy" id="1748249"/>
    <lineage>
        <taxon>Bacteria</taxon>
        <taxon>Pseudomonadati</taxon>
        <taxon>Nitrospirota</taxon>
        <taxon>Nitrospiria</taxon>
        <taxon>Nitrospirales</taxon>
        <taxon>Nitrospiraceae</taxon>
        <taxon>Candidatus Magnetominusculus</taxon>
    </lineage>
</organism>
<evidence type="ECO:0000259" key="9">
    <source>
        <dbReference type="PROSITE" id="PS51918"/>
    </source>
</evidence>
<proteinExistence type="predicted"/>
<sequence length="492" mass="56653">MKARVLLIDPPFQVFFEQSHNQFPLGLGYLAASLEKNGIETLILNADYSPTIKSVVSEKQMIDKYEDYINAIKTHDHPSFKEIRAIIEDYNPTIVGVTVRTPKYMSALIVASVVKSVNKNISVVFGGVHPTLLPEIVIKNENVDFVVRGEGEITIVELVKGLVNDIENVKSITYKRNDTIIHNPDRELIHDMDSIPFPARHLMIKKTDDPNYYNIIFATRGCPHNCTFCASKNIWTRQVRFRSPKNVVDEIEFVKNKYKCNIFNFIDDSFVVNPKYTIQICDEINRRKLKIKWVCETPASSVTDDLIKQMKAAGCYSLMFGVESGNAEILKKVNKSSTKEEMILAAALVKKYKLRLTCAFMIGFPWDTRDTIRETVEFMKELDPDLAGISITIPYPGTELYNTYIEEGCFNKEEDIDYTYFNQINPRMFNRNIEEEDQIKIVANIVKIFNNHNRLKLIKGLFNNPRLYFNLLIGNKNIGVKLLINMLRYLIR</sequence>
<dbReference type="SUPFAM" id="SSF102114">
    <property type="entry name" value="Radical SAM enzymes"/>
    <property type="match status" value="1"/>
</dbReference>
<gene>
    <name evidence="10" type="ORF">ASN18_2466</name>
</gene>
<evidence type="ECO:0000256" key="6">
    <source>
        <dbReference type="ARBA" id="ARBA00023004"/>
    </source>
</evidence>
<evidence type="ECO:0000256" key="2">
    <source>
        <dbReference type="ARBA" id="ARBA00022603"/>
    </source>
</evidence>
<keyword evidence="4" id="KW-0949">S-adenosyl-L-methionine</keyword>
<evidence type="ECO:0000313" key="11">
    <source>
        <dbReference type="Proteomes" id="UP000060487"/>
    </source>
</evidence>
<dbReference type="PANTHER" id="PTHR43409:SF7">
    <property type="entry name" value="BLL1977 PROTEIN"/>
    <property type="match status" value="1"/>
</dbReference>
<dbReference type="SFLD" id="SFLDS00029">
    <property type="entry name" value="Radical_SAM"/>
    <property type="match status" value="1"/>
</dbReference>
<dbReference type="Gene3D" id="3.80.30.20">
    <property type="entry name" value="tm_1862 like domain"/>
    <property type="match status" value="1"/>
</dbReference>
<dbReference type="InterPro" id="IPR034466">
    <property type="entry name" value="Methyltransferase_Class_B"/>
</dbReference>
<dbReference type="PANTHER" id="PTHR43409">
    <property type="entry name" value="ANAEROBIC MAGNESIUM-PROTOPORPHYRIN IX MONOMETHYL ESTER CYCLASE-RELATED"/>
    <property type="match status" value="1"/>
</dbReference>
<dbReference type="SUPFAM" id="SSF52242">
    <property type="entry name" value="Cobalamin (vitamin B12)-binding domain"/>
    <property type="match status" value="1"/>
</dbReference>
<evidence type="ECO:0000256" key="4">
    <source>
        <dbReference type="ARBA" id="ARBA00022691"/>
    </source>
</evidence>
<dbReference type="EMBL" id="LNQR01000087">
    <property type="protein sequence ID" value="KWT82524.1"/>
    <property type="molecule type" value="Genomic_DNA"/>
</dbReference>
<accession>A0ABR5SHB0</accession>
<evidence type="ECO:0000256" key="1">
    <source>
        <dbReference type="ARBA" id="ARBA00001966"/>
    </source>
</evidence>
<dbReference type="Proteomes" id="UP000060487">
    <property type="component" value="Unassembled WGS sequence"/>
</dbReference>
<dbReference type="PROSITE" id="PS51332">
    <property type="entry name" value="B12_BINDING"/>
    <property type="match status" value="1"/>
</dbReference>
<keyword evidence="11" id="KW-1185">Reference proteome</keyword>
<keyword evidence="7" id="KW-0411">Iron-sulfur</keyword>
<dbReference type="SFLD" id="SFLDG01123">
    <property type="entry name" value="methyltransferase_(Class_B)"/>
    <property type="match status" value="1"/>
</dbReference>
<dbReference type="Gene3D" id="3.40.50.280">
    <property type="entry name" value="Cobalamin-binding domain"/>
    <property type="match status" value="1"/>
</dbReference>
<evidence type="ECO:0000256" key="7">
    <source>
        <dbReference type="ARBA" id="ARBA00023014"/>
    </source>
</evidence>
<dbReference type="InterPro" id="IPR058240">
    <property type="entry name" value="rSAM_sf"/>
</dbReference>
<dbReference type="Pfam" id="PF04055">
    <property type="entry name" value="Radical_SAM"/>
    <property type="match status" value="1"/>
</dbReference>
<evidence type="ECO:0000256" key="3">
    <source>
        <dbReference type="ARBA" id="ARBA00022679"/>
    </source>
</evidence>
<dbReference type="SMART" id="SM00729">
    <property type="entry name" value="Elp3"/>
    <property type="match status" value="1"/>
</dbReference>